<gene>
    <name evidence="2" type="ORF">S03H2_27762</name>
</gene>
<evidence type="ECO:0000313" key="2">
    <source>
        <dbReference type="EMBL" id="GAH51640.1"/>
    </source>
</evidence>
<dbReference type="InterPro" id="IPR007074">
    <property type="entry name" value="LicD/FKTN/FKRP_NTP_transf"/>
</dbReference>
<comment type="caution">
    <text evidence="2">The sequence shown here is derived from an EMBL/GenBank/DDBJ whole genome shotgun (WGS) entry which is preliminary data.</text>
</comment>
<organism evidence="2">
    <name type="scientific">marine sediment metagenome</name>
    <dbReference type="NCBI Taxonomy" id="412755"/>
    <lineage>
        <taxon>unclassified sequences</taxon>
        <taxon>metagenomes</taxon>
        <taxon>ecological metagenomes</taxon>
    </lineage>
</organism>
<reference evidence="2" key="1">
    <citation type="journal article" date="2014" name="Front. Microbiol.">
        <title>High frequency of phylogenetically diverse reductive dehalogenase-homologous genes in deep subseafloor sedimentary metagenomes.</title>
        <authorList>
            <person name="Kawai M."/>
            <person name="Futagami T."/>
            <person name="Toyoda A."/>
            <person name="Takaki Y."/>
            <person name="Nishi S."/>
            <person name="Hori S."/>
            <person name="Arai W."/>
            <person name="Tsubouchi T."/>
            <person name="Morono Y."/>
            <person name="Uchiyama I."/>
            <person name="Ito T."/>
            <person name="Fujiyama A."/>
            <person name="Inagaki F."/>
            <person name="Takami H."/>
        </authorList>
    </citation>
    <scope>NUCLEOTIDE SEQUENCE</scope>
    <source>
        <strain evidence="2">Expedition CK06-06</strain>
    </source>
</reference>
<sequence>MDLQAAKQNLLEVKAIFDRLKVKFWLDAGTLLGAVRDKNFIPWDKDIDIRMLAKDWNPSICKEFRKKNFGCGKTMLHKRYPGKVSQGFFFKRHIRTDAGLNYYYPPENIYVNLPIAPYRENATRPARFYRGDCFIKFLGTKFRVPNPPVECVEWAYGKNWRTPKDIAYLWARTRVSMDKYLKYF</sequence>
<feature type="domain" description="LicD/FKTN/FKRP nucleotidyltransferase" evidence="1">
    <location>
        <begin position="21"/>
        <end position="57"/>
    </location>
</feature>
<dbReference type="PANTHER" id="PTHR43404:SF1">
    <property type="entry name" value="MNN4P"/>
    <property type="match status" value="1"/>
</dbReference>
<accession>X1H3H2</accession>
<dbReference type="GO" id="GO:0009100">
    <property type="term" value="P:glycoprotein metabolic process"/>
    <property type="evidence" value="ECO:0007669"/>
    <property type="project" value="UniProtKB-ARBA"/>
</dbReference>
<dbReference type="InterPro" id="IPR052942">
    <property type="entry name" value="LPS_cholinephosphotransferase"/>
</dbReference>
<protein>
    <recommendedName>
        <fullName evidence="1">LicD/FKTN/FKRP nucleotidyltransferase domain-containing protein</fullName>
    </recommendedName>
</protein>
<dbReference type="AlphaFoldDB" id="X1H3H2"/>
<dbReference type="EMBL" id="BARU01016708">
    <property type="protein sequence ID" value="GAH51640.1"/>
    <property type="molecule type" value="Genomic_DNA"/>
</dbReference>
<dbReference type="PANTHER" id="PTHR43404">
    <property type="entry name" value="LIPOPOLYSACCHARIDE CHOLINEPHOSPHOTRANSFERASE LICD"/>
    <property type="match status" value="1"/>
</dbReference>
<name>X1H3H2_9ZZZZ</name>
<dbReference type="Pfam" id="PF04991">
    <property type="entry name" value="LicD"/>
    <property type="match status" value="1"/>
</dbReference>
<proteinExistence type="predicted"/>
<feature type="non-terminal residue" evidence="2">
    <location>
        <position position="184"/>
    </location>
</feature>
<evidence type="ECO:0000259" key="1">
    <source>
        <dbReference type="Pfam" id="PF04991"/>
    </source>
</evidence>